<name>A0A1C0AKA9_9ACTN</name>
<dbReference type="SMART" id="SM00754">
    <property type="entry name" value="CHRD"/>
    <property type="match status" value="1"/>
</dbReference>
<proteinExistence type="predicted"/>
<reference evidence="2" key="1">
    <citation type="submission" date="2016-07" db="EMBL/GenBank/DDBJ databases">
        <authorList>
            <person name="Florea S."/>
            <person name="Webb J.S."/>
            <person name="Jaromczyk J."/>
            <person name="Schardl C.L."/>
        </authorList>
    </citation>
    <scope>NUCLEOTIDE SEQUENCE [LARGE SCALE GENOMIC DNA]</scope>
    <source>
        <strain evidence="2">IPBSL-7</strain>
    </source>
</reference>
<dbReference type="AlphaFoldDB" id="A0A1C0AKA9"/>
<organism evidence="1 2">
    <name type="scientific">Tessaracoccus lapidicaptus</name>
    <dbReference type="NCBI Taxonomy" id="1427523"/>
    <lineage>
        <taxon>Bacteria</taxon>
        <taxon>Bacillati</taxon>
        <taxon>Actinomycetota</taxon>
        <taxon>Actinomycetes</taxon>
        <taxon>Propionibacteriales</taxon>
        <taxon>Propionibacteriaceae</taxon>
        <taxon>Tessaracoccus</taxon>
    </lineage>
</organism>
<protein>
    <submittedName>
        <fullName evidence="1">Uncharacterized protein</fullName>
    </submittedName>
</protein>
<evidence type="ECO:0000313" key="1">
    <source>
        <dbReference type="EMBL" id="OCL32966.1"/>
    </source>
</evidence>
<dbReference type="EMBL" id="MBQD01000023">
    <property type="protein sequence ID" value="OCL32966.1"/>
    <property type="molecule type" value="Genomic_DNA"/>
</dbReference>
<gene>
    <name evidence="1" type="ORF">BCR15_06645</name>
</gene>
<keyword evidence="2" id="KW-1185">Reference proteome</keyword>
<dbReference type="Proteomes" id="UP000093501">
    <property type="component" value="Unassembled WGS sequence"/>
</dbReference>
<dbReference type="InterPro" id="IPR010895">
    <property type="entry name" value="CHRD"/>
</dbReference>
<evidence type="ECO:0000313" key="2">
    <source>
        <dbReference type="Proteomes" id="UP000093501"/>
    </source>
</evidence>
<accession>A0A1C0AKA9</accession>
<dbReference type="Pfam" id="PF07452">
    <property type="entry name" value="CHRD"/>
    <property type="match status" value="1"/>
</dbReference>
<dbReference type="RefSeq" id="WP_068752073.1">
    <property type="nucleotide sequence ID" value="NZ_LR214441.1"/>
</dbReference>
<sequence>MILTTRHLRSVALAVASIGAMVVAGGSASAAGAIPLNGGQEAPAPLNHGARGWFSYEVSGTELCYTLSVSGLSAPAAAAHIHVGPRNTPGPVVVPLMVENTTTFETAGCAVVEASLLEAIGENPRAYYVNVHTPTNPAGEIRGQLK</sequence>
<comment type="caution">
    <text evidence="1">The sequence shown here is derived from an EMBL/GenBank/DDBJ whole genome shotgun (WGS) entry which is preliminary data.</text>
</comment>